<proteinExistence type="predicted"/>
<sequence length="89" mass="9318">MPHGHEPRGHDLSSDAAAAARQAGVVTAGSVADAVAKAQVVITMLPTGRHLQDAILGDGDRQRHLTPPRLGEHSESVCAWLRELAPTLA</sequence>
<evidence type="ECO:0000313" key="3">
    <source>
        <dbReference type="EMBL" id="MFC5668735.1"/>
    </source>
</evidence>
<dbReference type="Proteomes" id="UP001596183">
    <property type="component" value="Unassembled WGS sequence"/>
</dbReference>
<feature type="compositionally biased region" description="Basic and acidic residues" evidence="1">
    <location>
        <begin position="1"/>
        <end position="13"/>
    </location>
</feature>
<organism evidence="3 4">
    <name type="scientific">Streptomyces incanus</name>
    <dbReference type="NCBI Taxonomy" id="887453"/>
    <lineage>
        <taxon>Bacteria</taxon>
        <taxon>Bacillati</taxon>
        <taxon>Actinomycetota</taxon>
        <taxon>Actinomycetes</taxon>
        <taxon>Kitasatosporales</taxon>
        <taxon>Streptomycetaceae</taxon>
        <taxon>Streptomyces</taxon>
    </lineage>
</organism>
<dbReference type="InterPro" id="IPR036291">
    <property type="entry name" value="NAD(P)-bd_dom_sf"/>
</dbReference>
<comment type="caution">
    <text evidence="3">The sequence shown here is derived from an EMBL/GenBank/DDBJ whole genome shotgun (WGS) entry which is preliminary data.</text>
</comment>
<name>A0ABW0XFS3_9ACTN</name>
<evidence type="ECO:0000256" key="1">
    <source>
        <dbReference type="SAM" id="MobiDB-lite"/>
    </source>
</evidence>
<reference evidence="4" key="1">
    <citation type="journal article" date="2019" name="Int. J. Syst. Evol. Microbiol.">
        <title>The Global Catalogue of Microorganisms (GCM) 10K type strain sequencing project: providing services to taxonomists for standard genome sequencing and annotation.</title>
        <authorList>
            <consortium name="The Broad Institute Genomics Platform"/>
            <consortium name="The Broad Institute Genome Sequencing Center for Infectious Disease"/>
            <person name="Wu L."/>
            <person name="Ma J."/>
        </authorList>
    </citation>
    <scope>NUCLEOTIDE SEQUENCE [LARGE SCALE GENOMIC DNA]</scope>
    <source>
        <strain evidence="4">JCM 13852</strain>
    </source>
</reference>
<dbReference type="Gene3D" id="3.40.50.720">
    <property type="entry name" value="NAD(P)-binding Rossmann-like Domain"/>
    <property type="match status" value="1"/>
</dbReference>
<dbReference type="Pfam" id="PF03446">
    <property type="entry name" value="NAD_binding_2"/>
    <property type="match status" value="1"/>
</dbReference>
<feature type="domain" description="6-phosphogluconate dehydrogenase NADP-binding" evidence="2">
    <location>
        <begin position="3"/>
        <end position="58"/>
    </location>
</feature>
<evidence type="ECO:0000259" key="2">
    <source>
        <dbReference type="Pfam" id="PF03446"/>
    </source>
</evidence>
<protein>
    <submittedName>
        <fullName evidence="3">NAD(P)-binding domain-containing protein</fullName>
    </submittedName>
</protein>
<dbReference type="SUPFAM" id="SSF51735">
    <property type="entry name" value="NAD(P)-binding Rossmann-fold domains"/>
    <property type="match status" value="1"/>
</dbReference>
<feature type="region of interest" description="Disordered" evidence="1">
    <location>
        <begin position="1"/>
        <end position="20"/>
    </location>
</feature>
<accession>A0ABW0XFS3</accession>
<evidence type="ECO:0000313" key="4">
    <source>
        <dbReference type="Proteomes" id="UP001596183"/>
    </source>
</evidence>
<dbReference type="EMBL" id="JBHSPC010000003">
    <property type="protein sequence ID" value="MFC5668735.1"/>
    <property type="molecule type" value="Genomic_DNA"/>
</dbReference>
<gene>
    <name evidence="3" type="ORF">ACFP2V_00975</name>
</gene>
<keyword evidence="4" id="KW-1185">Reference proteome</keyword>
<dbReference type="RefSeq" id="WP_248844260.1">
    <property type="nucleotide sequence ID" value="NZ_JBHSPC010000003.1"/>
</dbReference>
<dbReference type="InterPro" id="IPR006115">
    <property type="entry name" value="6PGDH_NADP-bd"/>
</dbReference>